<dbReference type="Gene3D" id="2.10.110.10">
    <property type="entry name" value="Cysteine Rich Protein"/>
    <property type="match status" value="2"/>
</dbReference>
<feature type="domain" description="Protein kinase" evidence="19">
    <location>
        <begin position="423"/>
        <end position="693"/>
    </location>
</feature>
<dbReference type="InterPro" id="IPR050940">
    <property type="entry name" value="Actin_reg-Ser/Thr_kinase"/>
</dbReference>
<dbReference type="EC" id="2.7.11.1" evidence="3"/>
<dbReference type="SUPFAM" id="SSF57716">
    <property type="entry name" value="Glucocorticoid receptor-like (DNA-binding domain)"/>
    <property type="match status" value="2"/>
</dbReference>
<evidence type="ECO:0000256" key="15">
    <source>
        <dbReference type="ARBA" id="ARBA00040667"/>
    </source>
</evidence>
<evidence type="ECO:0000256" key="16">
    <source>
        <dbReference type="PROSITE-ProRule" id="PRU00125"/>
    </source>
</evidence>
<dbReference type="OrthoDB" id="20134at2759"/>
<organism evidence="22 23">
    <name type="scientific">Oryctes borbonicus</name>
    <dbReference type="NCBI Taxonomy" id="1629725"/>
    <lineage>
        <taxon>Eukaryota</taxon>
        <taxon>Metazoa</taxon>
        <taxon>Ecdysozoa</taxon>
        <taxon>Arthropoda</taxon>
        <taxon>Hexapoda</taxon>
        <taxon>Insecta</taxon>
        <taxon>Pterygota</taxon>
        <taxon>Neoptera</taxon>
        <taxon>Endopterygota</taxon>
        <taxon>Coleoptera</taxon>
        <taxon>Polyphaga</taxon>
        <taxon>Scarabaeiformia</taxon>
        <taxon>Scarabaeidae</taxon>
        <taxon>Dynastinae</taxon>
        <taxon>Oryctes</taxon>
    </lineage>
</organism>
<feature type="compositionally biased region" description="Polar residues" evidence="18">
    <location>
        <begin position="751"/>
        <end position="760"/>
    </location>
</feature>
<dbReference type="PANTHER" id="PTHR46485">
    <property type="entry name" value="LIM DOMAIN KINASE 1"/>
    <property type="match status" value="1"/>
</dbReference>
<dbReference type="Gene3D" id="2.30.42.10">
    <property type="match status" value="1"/>
</dbReference>
<feature type="compositionally biased region" description="Basic and acidic residues" evidence="18">
    <location>
        <begin position="836"/>
        <end position="853"/>
    </location>
</feature>
<dbReference type="GO" id="GO:0005524">
    <property type="term" value="F:ATP binding"/>
    <property type="evidence" value="ECO:0007669"/>
    <property type="project" value="UniProtKB-UniRule"/>
</dbReference>
<comment type="subcellular location">
    <subcellularLocation>
        <location evidence="1">Cytoplasm</location>
    </subcellularLocation>
</comment>
<dbReference type="GO" id="GO:0005737">
    <property type="term" value="C:cytoplasm"/>
    <property type="evidence" value="ECO:0007669"/>
    <property type="project" value="UniProtKB-SubCell"/>
</dbReference>
<evidence type="ECO:0000313" key="22">
    <source>
        <dbReference type="EMBL" id="KRT86231.1"/>
    </source>
</evidence>
<keyword evidence="11" id="KW-0418">Kinase</keyword>
<dbReference type="Pfam" id="PF07714">
    <property type="entry name" value="PK_Tyr_Ser-Thr"/>
    <property type="match status" value="1"/>
</dbReference>
<dbReference type="GO" id="GO:0046872">
    <property type="term" value="F:metal ion binding"/>
    <property type="evidence" value="ECO:0007669"/>
    <property type="project" value="UniProtKB-KW"/>
</dbReference>
<evidence type="ECO:0000313" key="23">
    <source>
        <dbReference type="Proteomes" id="UP000051574"/>
    </source>
</evidence>
<dbReference type="FunFam" id="2.10.110.10:FF:000082">
    <property type="entry name" value="LIM domain kinase 1"/>
    <property type="match status" value="1"/>
</dbReference>
<dbReference type="FunFam" id="3.30.200.20:FF:000038">
    <property type="entry name" value="LIM domain kinase 2"/>
    <property type="match status" value="1"/>
</dbReference>
<feature type="compositionally biased region" description="Basic and acidic residues" evidence="18">
    <location>
        <begin position="342"/>
        <end position="356"/>
    </location>
</feature>
<dbReference type="InterPro" id="IPR011009">
    <property type="entry name" value="Kinase-like_dom_sf"/>
</dbReference>
<evidence type="ECO:0000256" key="7">
    <source>
        <dbReference type="ARBA" id="ARBA00022679"/>
    </source>
</evidence>
<keyword evidence="12 16" id="KW-0862">Zinc</keyword>
<comment type="caution">
    <text evidence="22">The sequence shown here is derived from an EMBL/GenBank/DDBJ whole genome shotgun (WGS) entry which is preliminary data.</text>
</comment>
<dbReference type="Pfam" id="PF00595">
    <property type="entry name" value="PDZ"/>
    <property type="match status" value="1"/>
</dbReference>
<dbReference type="GO" id="GO:0005634">
    <property type="term" value="C:nucleus"/>
    <property type="evidence" value="ECO:0007669"/>
    <property type="project" value="TreeGrafter"/>
</dbReference>
<dbReference type="InterPro" id="IPR001781">
    <property type="entry name" value="Znf_LIM"/>
</dbReference>
<dbReference type="SUPFAM" id="SSF50156">
    <property type="entry name" value="PDZ domain-like"/>
    <property type="match status" value="1"/>
</dbReference>
<dbReference type="PROSITE" id="PS50011">
    <property type="entry name" value="PROTEIN_KINASE_DOM"/>
    <property type="match status" value="1"/>
</dbReference>
<feature type="compositionally biased region" description="Polar residues" evidence="18">
    <location>
        <begin position="273"/>
        <end position="320"/>
    </location>
</feature>
<keyword evidence="10 17" id="KW-0547">Nucleotide-binding</keyword>
<evidence type="ECO:0000256" key="6">
    <source>
        <dbReference type="ARBA" id="ARBA00022553"/>
    </source>
</evidence>
<evidence type="ECO:0000256" key="3">
    <source>
        <dbReference type="ARBA" id="ARBA00012513"/>
    </source>
</evidence>
<accession>A0A0T6BH66</accession>
<dbReference type="Proteomes" id="UP000051574">
    <property type="component" value="Unassembled WGS sequence"/>
</dbReference>
<dbReference type="SUPFAM" id="SSF56112">
    <property type="entry name" value="Protein kinase-like (PK-like)"/>
    <property type="match status" value="1"/>
</dbReference>
<dbReference type="Gene3D" id="3.30.200.20">
    <property type="entry name" value="Phosphorylase Kinase, domain 1"/>
    <property type="match status" value="1"/>
</dbReference>
<feature type="region of interest" description="Disordered" evidence="18">
    <location>
        <begin position="574"/>
        <end position="593"/>
    </location>
</feature>
<dbReference type="InterPro" id="IPR036034">
    <property type="entry name" value="PDZ_sf"/>
</dbReference>
<dbReference type="FunFam" id="1.10.510.10:FF:000197">
    <property type="entry name" value="LIM domain kinase 2 isoform X1"/>
    <property type="match status" value="1"/>
</dbReference>
<dbReference type="GO" id="GO:0004674">
    <property type="term" value="F:protein serine/threonine kinase activity"/>
    <property type="evidence" value="ECO:0007669"/>
    <property type="project" value="UniProtKB-KW"/>
</dbReference>
<proteinExistence type="inferred from homology"/>
<dbReference type="InterPro" id="IPR001245">
    <property type="entry name" value="Ser-Thr/Tyr_kinase_cat_dom"/>
</dbReference>
<keyword evidence="5" id="KW-0723">Serine/threonine-protein kinase</keyword>
<evidence type="ECO:0000256" key="10">
    <source>
        <dbReference type="ARBA" id="ARBA00022741"/>
    </source>
</evidence>
<feature type="region of interest" description="Disordered" evidence="18">
    <location>
        <begin position="722"/>
        <end position="760"/>
    </location>
</feature>
<evidence type="ECO:0000256" key="8">
    <source>
        <dbReference type="ARBA" id="ARBA00022723"/>
    </source>
</evidence>
<dbReference type="PROSITE" id="PS50023">
    <property type="entry name" value="LIM_DOMAIN_2"/>
    <property type="match status" value="2"/>
</dbReference>
<keyword evidence="7 22" id="KW-0808">Transferase</keyword>
<dbReference type="FunFam" id="2.10.110.10:FF:000038">
    <property type="entry name" value="LIM domain kinase 2"/>
    <property type="match status" value="1"/>
</dbReference>
<dbReference type="GO" id="GO:0030036">
    <property type="term" value="P:actin cytoskeleton organization"/>
    <property type="evidence" value="ECO:0007669"/>
    <property type="project" value="TreeGrafter"/>
</dbReference>
<keyword evidence="8 16" id="KW-0479">Metal-binding</keyword>
<dbReference type="InterPro" id="IPR000719">
    <property type="entry name" value="Prot_kinase_dom"/>
</dbReference>
<feature type="region of interest" description="Disordered" evidence="18">
    <location>
        <begin position="820"/>
        <end position="853"/>
    </location>
</feature>
<evidence type="ECO:0000256" key="14">
    <source>
        <dbReference type="ARBA" id="ARBA00023038"/>
    </source>
</evidence>
<name>A0A0T6BH66_9SCAR</name>
<dbReference type="InterPro" id="IPR017441">
    <property type="entry name" value="Protein_kinase_ATP_BS"/>
</dbReference>
<reference evidence="22 23" key="1">
    <citation type="submission" date="2015-09" db="EMBL/GenBank/DDBJ databases">
        <title>Draft genome of the scarab beetle Oryctes borbonicus.</title>
        <authorList>
            <person name="Meyer J.M."/>
            <person name="Markov G.V."/>
            <person name="Baskaran P."/>
            <person name="Herrmann M."/>
            <person name="Sommer R.J."/>
            <person name="Roedelsperger C."/>
        </authorList>
    </citation>
    <scope>NUCLEOTIDE SEQUENCE [LARGE SCALE GENOMIC DNA]</scope>
    <source>
        <strain evidence="22">OB123</strain>
        <tissue evidence="22">Whole animal</tissue>
    </source>
</reference>
<feature type="binding site" evidence="17">
    <location>
        <position position="452"/>
    </location>
    <ligand>
        <name>ATP</name>
        <dbReference type="ChEBI" id="CHEBI:30616"/>
    </ligand>
</feature>
<evidence type="ECO:0000256" key="12">
    <source>
        <dbReference type="ARBA" id="ARBA00022833"/>
    </source>
</evidence>
<dbReference type="Pfam" id="PF00412">
    <property type="entry name" value="LIM"/>
    <property type="match status" value="2"/>
</dbReference>
<gene>
    <name evidence="22" type="ORF">AMK59_2907</name>
</gene>
<evidence type="ECO:0000256" key="4">
    <source>
        <dbReference type="ARBA" id="ARBA00022490"/>
    </source>
</evidence>
<feature type="domain" description="LIM zinc-binding" evidence="20">
    <location>
        <begin position="75"/>
        <end position="135"/>
    </location>
</feature>
<feature type="domain" description="PDZ" evidence="21">
    <location>
        <begin position="221"/>
        <end position="262"/>
    </location>
</feature>
<dbReference type="PANTHER" id="PTHR46485:SF4">
    <property type="entry name" value="LIM DOMAIN KINASE 1"/>
    <property type="match status" value="1"/>
</dbReference>
<evidence type="ECO:0000256" key="5">
    <source>
        <dbReference type="ARBA" id="ARBA00022527"/>
    </source>
</evidence>
<evidence type="ECO:0000256" key="13">
    <source>
        <dbReference type="ARBA" id="ARBA00022840"/>
    </source>
</evidence>
<feature type="compositionally biased region" description="Basic and acidic residues" evidence="18">
    <location>
        <begin position="370"/>
        <end position="391"/>
    </location>
</feature>
<dbReference type="Gene3D" id="1.10.510.10">
    <property type="entry name" value="Transferase(Phosphotransferase) domain 1"/>
    <property type="match status" value="1"/>
</dbReference>
<comment type="similarity">
    <text evidence="2">Belongs to the protein kinase superfamily. TKL Ser/Thr protein kinase family.</text>
</comment>
<evidence type="ECO:0000259" key="20">
    <source>
        <dbReference type="PROSITE" id="PS50023"/>
    </source>
</evidence>
<dbReference type="InterPro" id="IPR001478">
    <property type="entry name" value="PDZ"/>
</dbReference>
<keyword evidence="14 16" id="KW-0440">LIM domain</keyword>
<feature type="region of interest" description="Disordered" evidence="18">
    <location>
        <begin position="1097"/>
        <end position="1121"/>
    </location>
</feature>
<evidence type="ECO:0000259" key="21">
    <source>
        <dbReference type="PROSITE" id="PS50106"/>
    </source>
</evidence>
<keyword evidence="13 17" id="KW-0067">ATP-binding</keyword>
<sequence>MQQQLENDEADPSEAVCSGCLNVLDDDECISALGQDWHMECFRCSACDASLSNWYFEKDGLLFCKDDYWSRYGESCQQCSQIITGPVMVAGEHKFHPECFCCRLCSAFIGDGDSYALVERSKLYCGQCYKKQMQPLEKTARYPFPRKPHSIRLVEVPGGQKGIKISVDPMSNLHHIISGCVWKLRAKFLQLALTILTSAFNPCCNLFRCCRLDVNNDLMSLHIGDRILEINGTPVKDTSVEKVENLLQYSDTVVQLTIEHDPDAISRRRPTFSLPQKTSPLTTTASDTNIPKNKIGTPSSDVYGSSDSVTDNVSKSNDNISDPPKLEIIVDCPVSKGNRNQKPTDKERLFKRKDEGYMSGTRSRQLRRKNNLEKRPSLDKERSSSMSRLLDEAPNAKRCMELSRAYSFLEPKPQQRVFRASDLVKGELLGQGFFGQVFKVTTRDTAEVMVLKELYRVDEEAQKNFLKEVAVLRSLHHNNVLRFIGVLYKERKLHLVTEYIAGGTLTELIHDTSQPLPWEQRVSFAKDIAAGMAYLHSMNIIHRDLNSHNCLVREDKTVIVADFGLARIVSQATNSARRMSPKGPLGSGKRQERKKRYTVVGNPYWMAPEMMKGNKYDEKVDIFSFGIVLCEIIGRVQADPDFLPRSNDFGLNQNTFREKFCVSCPEPFYKIAFLCTDLNPDKRPPFEVMEVWLESLSMHLSVGMPLPADLLFDIQHYRGISPSSSGSTTPEGISSGHRSPALEPITEGKPSISQKTSSNNDIKKISSLENLKPIIKVSSADNLVAKENQLKPIIKVSSNDILNVSNEKISNKDLRIENDRQNPIDFTPKPNSINEYNKKCSNEPQKDCDKDDSCKSIQTTPVGIGFRKVGAVPLRKIPKNFTRNRFSNEKFDFSELLNQKVQNSTPNDAQTVLNEEKVSLDGLKDTASPSKVTQRYVNNSKYTKLDEAPKKSHREAESSPTFVKKSNIFSNACLSISRDIPDIVSSTFRPKPLKKTQCEAQNRVLTEKNSSKPLTTSKTFPVTYKKCHSYEEPVLLANRNVSLQRYGENTSLSENITTANESKPSGSSSIVKNIIETLNRREKNRFEFPNRNTFGRSSLKVIGSPKTPSCRSGSPEEFTAL</sequence>
<keyword evidence="6" id="KW-0597">Phosphoprotein</keyword>
<keyword evidence="9" id="KW-0677">Repeat</keyword>
<evidence type="ECO:0000256" key="2">
    <source>
        <dbReference type="ARBA" id="ARBA00005843"/>
    </source>
</evidence>
<feature type="domain" description="LIM zinc-binding" evidence="20">
    <location>
        <begin position="15"/>
        <end position="74"/>
    </location>
</feature>
<evidence type="ECO:0000259" key="19">
    <source>
        <dbReference type="PROSITE" id="PS50011"/>
    </source>
</evidence>
<dbReference type="CDD" id="cd09365">
    <property type="entry name" value="LIM2_LIMK"/>
    <property type="match status" value="1"/>
</dbReference>
<keyword evidence="23" id="KW-1185">Reference proteome</keyword>
<dbReference type="EMBL" id="LJIG01000709">
    <property type="protein sequence ID" value="KRT86231.1"/>
    <property type="molecule type" value="Genomic_DNA"/>
</dbReference>
<evidence type="ECO:0000256" key="18">
    <source>
        <dbReference type="SAM" id="MobiDB-lite"/>
    </source>
</evidence>
<evidence type="ECO:0000256" key="1">
    <source>
        <dbReference type="ARBA" id="ARBA00004496"/>
    </source>
</evidence>
<feature type="region of interest" description="Disordered" evidence="18">
    <location>
        <begin position="265"/>
        <end position="391"/>
    </location>
</feature>
<evidence type="ECO:0000256" key="11">
    <source>
        <dbReference type="ARBA" id="ARBA00022777"/>
    </source>
</evidence>
<protein>
    <recommendedName>
        <fullName evidence="15">LIM domain kinase 1</fullName>
        <ecNumber evidence="3">2.7.11.1</ecNumber>
    </recommendedName>
</protein>
<evidence type="ECO:0000256" key="17">
    <source>
        <dbReference type="PROSITE-ProRule" id="PRU10141"/>
    </source>
</evidence>
<dbReference type="PROSITE" id="PS00107">
    <property type="entry name" value="PROTEIN_KINASE_ATP"/>
    <property type="match status" value="1"/>
</dbReference>
<keyword evidence="4" id="KW-0963">Cytoplasm</keyword>
<dbReference type="AlphaFoldDB" id="A0A0T6BH66"/>
<feature type="compositionally biased region" description="Low complexity" evidence="18">
    <location>
        <begin position="722"/>
        <end position="736"/>
    </location>
</feature>
<evidence type="ECO:0000256" key="9">
    <source>
        <dbReference type="ARBA" id="ARBA00022737"/>
    </source>
</evidence>
<dbReference type="PROSITE" id="PS00478">
    <property type="entry name" value="LIM_DOMAIN_1"/>
    <property type="match status" value="2"/>
</dbReference>
<dbReference type="PROSITE" id="PS50106">
    <property type="entry name" value="PDZ"/>
    <property type="match status" value="1"/>
</dbReference>
<dbReference type="SMART" id="SM00132">
    <property type="entry name" value="LIM"/>
    <property type="match status" value="2"/>
</dbReference>